<dbReference type="InterPro" id="IPR008969">
    <property type="entry name" value="CarboxyPept-like_regulatory"/>
</dbReference>
<comment type="subcellular location">
    <subcellularLocation>
        <location evidence="1">Cell outer membrane</location>
    </subcellularLocation>
</comment>
<evidence type="ECO:0000256" key="4">
    <source>
        <dbReference type="SAM" id="SignalP"/>
    </source>
</evidence>
<evidence type="ECO:0000256" key="1">
    <source>
        <dbReference type="ARBA" id="ARBA00004442"/>
    </source>
</evidence>
<dbReference type="EMBL" id="LT629690">
    <property type="protein sequence ID" value="SDF93034.1"/>
    <property type="molecule type" value="Genomic_DNA"/>
</dbReference>
<dbReference type="RefSeq" id="WP_083346480.1">
    <property type="nucleotide sequence ID" value="NZ_LT629690.1"/>
</dbReference>
<evidence type="ECO:0000256" key="2">
    <source>
        <dbReference type="ARBA" id="ARBA00023136"/>
    </source>
</evidence>
<evidence type="ECO:0000259" key="5">
    <source>
        <dbReference type="Pfam" id="PF25183"/>
    </source>
</evidence>
<dbReference type="InterPro" id="IPR057601">
    <property type="entry name" value="Oar-like_b-barrel"/>
</dbReference>
<feature type="domain" description="TonB-dependent transporter Oar-like beta-barrel" evidence="5">
    <location>
        <begin position="255"/>
        <end position="340"/>
    </location>
</feature>
<sequence length="1065" mass="112650">MFLRRYRLASIALALIATSAEPSLVAQVVGSTIHGVVTDSSGAAVSGAAVVVRDEDTGTERRLTTDAAGRYAAPSVAVGTYTISVQAAGFAAEKHSGISLTVGQAVAFDLHLRVASDAQQVSVTDSAPTVNLSNEQVSGLVNERQVKDLPLNGRSYDQLITLNPATVNYTSQRSGSVGTSNSSVGNMFSVSGRRPQDNLYLLNGVEYTGASLINVTPGGTSGQLLGVEAVREFNVVSDTYGASYGKRQGAQISIVTASGTNRVHGSAYEFLRNSALDARNYFDQAKKPNFQRNNFGAALGGPIRTDKIFLFGNYEGYRQNLGLSDVTLVPNAASRASAVASVKPLLNLWPIANGPDLGSGIAIAYSTPTQHIREDFGTARADANLTANDLLFGVYTVDDSTAHTPTQNPLSLIDEALREQVFSVQEQHVFSPRVLNTARFGFSRASFYFMGSVPSDIAAVSGTFVPGKPVGAIVIAGSTASNGSSQITGAGANVGSNNAITRNLFTFDDHVYITLGNHTLEAGGWLQRLQSNDNLAQNQYGQASFASLSTFLAGNIKTFTVVPSPTELAWRSWFGAAYVEDTWKAHRNLELSYGLRFESSNGFNEAQGRAGVYTLTNGVISTNPTVGSNGLLNNHAKFLPQPRVGLAWNVSGDGKTAVRASFGLHHSLLDNLDYRFDQAAPFNTTLSYSGTTVANPTSGAAGLISPSNVQTDIATPTVASYTLRIERQLAPNLSLTAGYIGSHGYHQILSENQNEPASITCNNNCPTGVPNGTLYYPNTTRANPAVANTTSWVSQGISNYNGLLLDLKRNFSSGLQFRAVYTFSKNLDNGSAWNTSVSANTPAFVSYPKNPALDYGPAATDVRHLAAFNGTYNLPFGHGHALASNTGALTNQLVSGWTVSTILTLQSGLPFSPQLGYNPTGSGDTRNPVRPNVNSSFNGKLINKGTTAQRVAQYFNPAAFSAPAYGTVGNLGRDTLNAPGYADWDLSLQKTTSIGERVLAQFRVESFNLLNHTNLLSPNAVIYSSGPSQGTTANQTAAIVASPTAGVITAAATSRQLQLSLKLSF</sequence>
<keyword evidence="6" id="KW-0121">Carboxypeptidase</keyword>
<dbReference type="Proteomes" id="UP000182427">
    <property type="component" value="Chromosome I"/>
</dbReference>
<dbReference type="SUPFAM" id="SSF56935">
    <property type="entry name" value="Porins"/>
    <property type="match status" value="1"/>
</dbReference>
<evidence type="ECO:0000313" key="6">
    <source>
        <dbReference type="EMBL" id="SDF93034.1"/>
    </source>
</evidence>
<dbReference type="OrthoDB" id="97893at2"/>
<dbReference type="Gene3D" id="2.40.170.20">
    <property type="entry name" value="TonB-dependent receptor, beta-barrel domain"/>
    <property type="match status" value="1"/>
</dbReference>
<protein>
    <submittedName>
        <fullName evidence="6">Carboxypeptidase regulatory-like domain-containing protein</fullName>
    </submittedName>
</protein>
<keyword evidence="4" id="KW-0732">Signal</keyword>
<accession>A0A1G7Q3G9</accession>
<evidence type="ECO:0000313" key="7">
    <source>
        <dbReference type="Proteomes" id="UP000182427"/>
    </source>
</evidence>
<evidence type="ECO:0000256" key="3">
    <source>
        <dbReference type="ARBA" id="ARBA00023237"/>
    </source>
</evidence>
<dbReference type="Pfam" id="PF13620">
    <property type="entry name" value="CarboxypepD_reg"/>
    <property type="match status" value="1"/>
</dbReference>
<dbReference type="AlphaFoldDB" id="A0A1G7Q3G9"/>
<keyword evidence="3" id="KW-0998">Cell outer membrane</keyword>
<feature type="domain" description="TonB-dependent transporter Oar-like beta-barrel" evidence="5">
    <location>
        <begin position="342"/>
        <end position="1058"/>
    </location>
</feature>
<proteinExistence type="predicted"/>
<name>A0A1G7Q3G9_9BACT</name>
<organism evidence="6 7">
    <name type="scientific">Terriglobus roseus</name>
    <dbReference type="NCBI Taxonomy" id="392734"/>
    <lineage>
        <taxon>Bacteria</taxon>
        <taxon>Pseudomonadati</taxon>
        <taxon>Acidobacteriota</taxon>
        <taxon>Terriglobia</taxon>
        <taxon>Terriglobales</taxon>
        <taxon>Acidobacteriaceae</taxon>
        <taxon>Terriglobus</taxon>
    </lineage>
</organism>
<dbReference type="InterPro" id="IPR036942">
    <property type="entry name" value="Beta-barrel_TonB_sf"/>
</dbReference>
<feature type="chain" id="PRO_5009242355" evidence="4">
    <location>
        <begin position="26"/>
        <end position="1065"/>
    </location>
</feature>
<dbReference type="GO" id="GO:0009279">
    <property type="term" value="C:cell outer membrane"/>
    <property type="evidence" value="ECO:0007669"/>
    <property type="project" value="UniProtKB-SubCell"/>
</dbReference>
<keyword evidence="7" id="KW-1185">Reference proteome</keyword>
<keyword evidence="2" id="KW-0472">Membrane</keyword>
<gene>
    <name evidence="6" type="ORF">SAMN05444167_3729</name>
</gene>
<dbReference type="Pfam" id="PF25183">
    <property type="entry name" value="OMP_b-brl_4"/>
    <property type="match status" value="2"/>
</dbReference>
<dbReference type="Gene3D" id="2.60.40.1120">
    <property type="entry name" value="Carboxypeptidase-like, regulatory domain"/>
    <property type="match status" value="1"/>
</dbReference>
<keyword evidence="6" id="KW-0378">Hydrolase</keyword>
<feature type="signal peptide" evidence="4">
    <location>
        <begin position="1"/>
        <end position="25"/>
    </location>
</feature>
<dbReference type="SUPFAM" id="SSF49464">
    <property type="entry name" value="Carboxypeptidase regulatory domain-like"/>
    <property type="match status" value="1"/>
</dbReference>
<dbReference type="GO" id="GO:0004180">
    <property type="term" value="F:carboxypeptidase activity"/>
    <property type="evidence" value="ECO:0007669"/>
    <property type="project" value="UniProtKB-KW"/>
</dbReference>
<reference evidence="7" key="1">
    <citation type="submission" date="2016-10" db="EMBL/GenBank/DDBJ databases">
        <authorList>
            <person name="Varghese N."/>
            <person name="Submissions S."/>
        </authorList>
    </citation>
    <scope>NUCLEOTIDE SEQUENCE [LARGE SCALE GENOMIC DNA]</scope>
    <source>
        <strain evidence="7">GAS232</strain>
    </source>
</reference>
<keyword evidence="6" id="KW-0645">Protease</keyword>